<dbReference type="EMBL" id="AZEU01000191">
    <property type="protein sequence ID" value="KRL43520.1"/>
    <property type="molecule type" value="Genomic_DNA"/>
</dbReference>
<dbReference type="GO" id="GO:0043565">
    <property type="term" value="F:sequence-specific DNA binding"/>
    <property type="evidence" value="ECO:0007669"/>
    <property type="project" value="InterPro"/>
</dbReference>
<dbReference type="InterPro" id="IPR009057">
    <property type="entry name" value="Homeodomain-like_sf"/>
</dbReference>
<keyword evidence="2" id="KW-0238">DNA-binding</keyword>
<evidence type="ECO:0000256" key="4">
    <source>
        <dbReference type="ARBA" id="ARBA00023163"/>
    </source>
</evidence>
<dbReference type="Proteomes" id="UP000051790">
    <property type="component" value="Unassembled WGS sequence"/>
</dbReference>
<proteinExistence type="predicted"/>
<protein>
    <submittedName>
        <fullName evidence="6">Raffinose operon regulatory protein</fullName>
    </submittedName>
</protein>
<dbReference type="Gene3D" id="1.10.10.60">
    <property type="entry name" value="Homeodomain-like"/>
    <property type="match status" value="2"/>
</dbReference>
<organism evidence="6 7">
    <name type="scientific">Lacticaseibacillus manihotivorans DSM 13343 = JCM 12514</name>
    <dbReference type="NCBI Taxonomy" id="1423769"/>
    <lineage>
        <taxon>Bacteria</taxon>
        <taxon>Bacillati</taxon>
        <taxon>Bacillota</taxon>
        <taxon>Bacilli</taxon>
        <taxon>Lactobacillales</taxon>
        <taxon>Lactobacillaceae</taxon>
        <taxon>Lacticaseibacillus</taxon>
    </lineage>
</organism>
<dbReference type="CDD" id="cd06986">
    <property type="entry name" value="cupin_MmsR-like_N"/>
    <property type="match status" value="1"/>
</dbReference>
<dbReference type="InterPro" id="IPR018062">
    <property type="entry name" value="HTH_AraC-typ_CS"/>
</dbReference>
<evidence type="ECO:0000259" key="5">
    <source>
        <dbReference type="PROSITE" id="PS01124"/>
    </source>
</evidence>
<dbReference type="GO" id="GO:0003700">
    <property type="term" value="F:DNA-binding transcription factor activity"/>
    <property type="evidence" value="ECO:0007669"/>
    <property type="project" value="InterPro"/>
</dbReference>
<name>A0A0R1QFB9_9LACO</name>
<keyword evidence="1" id="KW-0805">Transcription regulation</keyword>
<dbReference type="AlphaFoldDB" id="A0A0R1QFB9"/>
<reference evidence="6 7" key="1">
    <citation type="journal article" date="2015" name="Genome Announc.">
        <title>Expanding the biotechnology potential of lactobacilli through comparative genomics of 213 strains and associated genera.</title>
        <authorList>
            <person name="Sun Z."/>
            <person name="Harris H.M."/>
            <person name="McCann A."/>
            <person name="Guo C."/>
            <person name="Argimon S."/>
            <person name="Zhang W."/>
            <person name="Yang X."/>
            <person name="Jeffery I.B."/>
            <person name="Cooney J.C."/>
            <person name="Kagawa T.F."/>
            <person name="Liu W."/>
            <person name="Song Y."/>
            <person name="Salvetti E."/>
            <person name="Wrobel A."/>
            <person name="Rasinkangas P."/>
            <person name="Parkhill J."/>
            <person name="Rea M.C."/>
            <person name="O'Sullivan O."/>
            <person name="Ritari J."/>
            <person name="Douillard F.P."/>
            <person name="Paul Ross R."/>
            <person name="Yang R."/>
            <person name="Briner A.E."/>
            <person name="Felis G.E."/>
            <person name="de Vos W.M."/>
            <person name="Barrangou R."/>
            <person name="Klaenhammer T.R."/>
            <person name="Caufield P.W."/>
            <person name="Cui Y."/>
            <person name="Zhang H."/>
            <person name="O'Toole P.W."/>
        </authorList>
    </citation>
    <scope>NUCLEOTIDE SEQUENCE [LARGE SCALE GENOMIC DNA]</scope>
    <source>
        <strain evidence="6 7">DSM 13343</strain>
    </source>
</reference>
<dbReference type="InterPro" id="IPR020449">
    <property type="entry name" value="Tscrpt_reg_AraC-type_HTH"/>
</dbReference>
<evidence type="ECO:0000256" key="2">
    <source>
        <dbReference type="ARBA" id="ARBA00023125"/>
    </source>
</evidence>
<comment type="caution">
    <text evidence="6">The sequence shown here is derived from an EMBL/GenBank/DDBJ whole genome shotgun (WGS) entry which is preliminary data.</text>
</comment>
<evidence type="ECO:0000313" key="7">
    <source>
        <dbReference type="Proteomes" id="UP000051790"/>
    </source>
</evidence>
<dbReference type="PATRIC" id="fig|1423769.4.peg.1780"/>
<dbReference type="InterPro" id="IPR003313">
    <property type="entry name" value="AraC-bd"/>
</dbReference>
<dbReference type="Pfam" id="PF12833">
    <property type="entry name" value="HTH_18"/>
    <property type="match status" value="1"/>
</dbReference>
<dbReference type="Gene3D" id="2.60.120.280">
    <property type="entry name" value="Regulatory protein AraC"/>
    <property type="match status" value="1"/>
</dbReference>
<dbReference type="SMART" id="SM00342">
    <property type="entry name" value="HTH_ARAC"/>
    <property type="match status" value="1"/>
</dbReference>
<dbReference type="PANTHER" id="PTHR46796">
    <property type="entry name" value="HTH-TYPE TRANSCRIPTIONAL ACTIVATOR RHAS-RELATED"/>
    <property type="match status" value="1"/>
</dbReference>
<dbReference type="InterPro" id="IPR037923">
    <property type="entry name" value="HTH-like"/>
</dbReference>
<evidence type="ECO:0000256" key="1">
    <source>
        <dbReference type="ARBA" id="ARBA00023015"/>
    </source>
</evidence>
<dbReference type="SUPFAM" id="SSF51215">
    <property type="entry name" value="Regulatory protein AraC"/>
    <property type="match status" value="1"/>
</dbReference>
<keyword evidence="3" id="KW-0010">Activator</keyword>
<dbReference type="SUPFAM" id="SSF46689">
    <property type="entry name" value="Homeodomain-like"/>
    <property type="match status" value="2"/>
</dbReference>
<sequence length="286" mass="32330">MNILTDILGGSRMEFKYKRVDIEHVDCNVVFYGREQTRPNYSFGGNNVRDSYVLHYIVSGKGRFASAGHKSVALGAGDCFLLPQSVPCFYQADGEDPWAYEWIGLTGMHLGELFDRSGLADKYWLRHVDGSAFQEQFAALFQGLHSGRAATLANELQAQSQLYAMFYTLLTEFPGKGAQERVGATATMNQAVAFMRQNYPRRCNVTDVCTALHVSRTYLYTLFRRFVGMSPQQYLTQMRMDEAKQLLRTTDNAVDEVAARVGYKDAFTFSKAFKRAVGASPRKYRQ</sequence>
<keyword evidence="4" id="KW-0804">Transcription</keyword>
<keyword evidence="7" id="KW-1185">Reference proteome</keyword>
<accession>A0A0R1QFB9</accession>
<dbReference type="InterPro" id="IPR050204">
    <property type="entry name" value="AraC_XylS_family_regulators"/>
</dbReference>
<dbReference type="PRINTS" id="PR00032">
    <property type="entry name" value="HTHARAC"/>
</dbReference>
<evidence type="ECO:0000313" key="6">
    <source>
        <dbReference type="EMBL" id="KRL43520.1"/>
    </source>
</evidence>
<dbReference type="Pfam" id="PF02311">
    <property type="entry name" value="AraC_binding"/>
    <property type="match status" value="1"/>
</dbReference>
<evidence type="ECO:0000256" key="3">
    <source>
        <dbReference type="ARBA" id="ARBA00023159"/>
    </source>
</evidence>
<dbReference type="PANTHER" id="PTHR46796:SF7">
    <property type="entry name" value="ARAC FAMILY TRANSCRIPTIONAL REGULATOR"/>
    <property type="match status" value="1"/>
</dbReference>
<dbReference type="InterPro" id="IPR018060">
    <property type="entry name" value="HTH_AraC"/>
</dbReference>
<dbReference type="PROSITE" id="PS01124">
    <property type="entry name" value="HTH_ARAC_FAMILY_2"/>
    <property type="match status" value="1"/>
</dbReference>
<feature type="domain" description="HTH araC/xylS-type" evidence="5">
    <location>
        <begin position="189"/>
        <end position="286"/>
    </location>
</feature>
<dbReference type="PROSITE" id="PS00041">
    <property type="entry name" value="HTH_ARAC_FAMILY_1"/>
    <property type="match status" value="1"/>
</dbReference>
<gene>
    <name evidence="6" type="ORF">FD01_GL001666</name>
</gene>